<dbReference type="AlphaFoldDB" id="A0A0L8HJ45"/>
<proteinExistence type="predicted"/>
<dbReference type="EMBL" id="KQ418101">
    <property type="protein sequence ID" value="KOF88810.1"/>
    <property type="molecule type" value="Genomic_DNA"/>
</dbReference>
<name>A0A0L8HJ45_OCTBM</name>
<feature type="non-terminal residue" evidence="1">
    <location>
        <position position="1"/>
    </location>
</feature>
<accession>A0A0L8HJ45</accession>
<gene>
    <name evidence="1" type="ORF">OCBIM_22014213mg</name>
</gene>
<protein>
    <submittedName>
        <fullName evidence="1">Uncharacterized protein</fullName>
    </submittedName>
</protein>
<organism evidence="1">
    <name type="scientific">Octopus bimaculoides</name>
    <name type="common">California two-spotted octopus</name>
    <dbReference type="NCBI Taxonomy" id="37653"/>
    <lineage>
        <taxon>Eukaryota</taxon>
        <taxon>Metazoa</taxon>
        <taxon>Spiralia</taxon>
        <taxon>Lophotrochozoa</taxon>
        <taxon>Mollusca</taxon>
        <taxon>Cephalopoda</taxon>
        <taxon>Coleoidea</taxon>
        <taxon>Octopodiformes</taxon>
        <taxon>Octopoda</taxon>
        <taxon>Incirrata</taxon>
        <taxon>Octopodidae</taxon>
        <taxon>Octopus</taxon>
    </lineage>
</organism>
<sequence length="134" mass="15351">LSLSAATLTHNLHSHSQLHSQHSPSLHNFTHTHSFTYTLHSHLQSLFTLRLTLFIHAHTLYSCSHSPPKLTLSLTPSTLTHLFSHSPLSVTASNRWDICVGQHHPCCILCGQQLLPRQPSMRRRQCCERHRFCY</sequence>
<evidence type="ECO:0000313" key="1">
    <source>
        <dbReference type="EMBL" id="KOF88810.1"/>
    </source>
</evidence>
<reference evidence="1" key="1">
    <citation type="submission" date="2015-07" db="EMBL/GenBank/DDBJ databases">
        <title>MeaNS - Measles Nucleotide Surveillance Program.</title>
        <authorList>
            <person name="Tran T."/>
            <person name="Druce J."/>
        </authorList>
    </citation>
    <scope>NUCLEOTIDE SEQUENCE</scope>
    <source>
        <strain evidence="1">UCB-OBI-ISO-001</strain>
        <tissue evidence="1">Gonad</tissue>
    </source>
</reference>